<keyword evidence="2 5" id="KW-0812">Transmembrane</keyword>
<reference evidence="7" key="1">
    <citation type="submission" date="2020-05" db="EMBL/GenBank/DDBJ databases">
        <title>Phylogenomic resolution of chytrid fungi.</title>
        <authorList>
            <person name="Stajich J.E."/>
            <person name="Amses K."/>
            <person name="Simmons R."/>
            <person name="Seto K."/>
            <person name="Myers J."/>
            <person name="Bonds A."/>
            <person name="Quandt C.A."/>
            <person name="Barry K."/>
            <person name="Liu P."/>
            <person name="Grigoriev I."/>
            <person name="Longcore J.E."/>
            <person name="James T.Y."/>
        </authorList>
    </citation>
    <scope>NUCLEOTIDE SEQUENCE</scope>
    <source>
        <strain evidence="7">JEL0476</strain>
    </source>
</reference>
<comment type="subcellular location">
    <subcellularLocation>
        <location evidence="1">Membrane</location>
        <topology evidence="1">Multi-pass membrane protein</topology>
    </subcellularLocation>
</comment>
<protein>
    <recommendedName>
        <fullName evidence="6">Glucose receptor Git3-like N-terminal domain-containing protein</fullName>
    </recommendedName>
</protein>
<sequence length="400" mass="44913">MLIGIFILYFTKNLKKGYFTGRIKLIISLLIAGCINSGNNAISTAAITIYETPLSGSSCIANGFIGQWTVQAGDFSTLSIALVTSYVSLHKSPNYALNVVEKWLSTMLFTIWGTSLSTAVTGHFVVGYKWTGTWCWFSATPLPLSTYVRYFLTHGPRIVIFVLIIVAYTYLYCFFRVKLKFAGLKKDHSVNRTVNQILIYPVFYVLLWSGGMANRFLDATTGSTEVTRFLQSFTQLIPFADSMLFIASNFVKMYLNKFPHLKKKVTEEVAEISVANNTCIKSSDIHFDDEKGDPPVGWIQTSEDRPHVMNLKLALEGIGEDGFSLDGPSENVEFDDLELSSKSNSHFEEKNFIFGCGLPKIQVEDFTDHNDFNTKNNLFDLNKRSVTPLPRTSMPPMVSR</sequence>
<dbReference type="InterPro" id="IPR023041">
    <property type="entry name" value="Glucose_rcpt_Git3-like_N"/>
</dbReference>
<evidence type="ECO:0000256" key="2">
    <source>
        <dbReference type="ARBA" id="ARBA00022692"/>
    </source>
</evidence>
<dbReference type="PANTHER" id="PTHR23112">
    <property type="entry name" value="G PROTEIN-COUPLED RECEPTOR 157-RELATED"/>
    <property type="match status" value="1"/>
</dbReference>
<feature type="transmembrane region" description="Helical" evidence="5">
    <location>
        <begin position="103"/>
        <end position="126"/>
    </location>
</feature>
<feature type="transmembrane region" description="Helical" evidence="5">
    <location>
        <begin position="133"/>
        <end position="152"/>
    </location>
</feature>
<proteinExistence type="predicted"/>
<dbReference type="GO" id="GO:0005886">
    <property type="term" value="C:plasma membrane"/>
    <property type="evidence" value="ECO:0007669"/>
    <property type="project" value="TreeGrafter"/>
</dbReference>
<dbReference type="AlphaFoldDB" id="A0AAD5U6C1"/>
<dbReference type="Pfam" id="PF11710">
    <property type="entry name" value="Git3"/>
    <property type="match status" value="1"/>
</dbReference>
<evidence type="ECO:0000256" key="4">
    <source>
        <dbReference type="ARBA" id="ARBA00023136"/>
    </source>
</evidence>
<keyword evidence="3 5" id="KW-1133">Transmembrane helix</keyword>
<evidence type="ECO:0000259" key="6">
    <source>
        <dbReference type="Pfam" id="PF11710"/>
    </source>
</evidence>
<gene>
    <name evidence="7" type="ORF">HK099_008201</name>
</gene>
<name>A0AAD5U6C1_9FUNG</name>
<evidence type="ECO:0000256" key="5">
    <source>
        <dbReference type="SAM" id="Phobius"/>
    </source>
</evidence>
<feature type="domain" description="Glucose receptor Git3-like N-terminal" evidence="6">
    <location>
        <begin position="3"/>
        <end position="180"/>
    </location>
</feature>
<evidence type="ECO:0000256" key="1">
    <source>
        <dbReference type="ARBA" id="ARBA00004141"/>
    </source>
</evidence>
<feature type="transmembrane region" description="Helical" evidence="5">
    <location>
        <begin position="158"/>
        <end position="177"/>
    </location>
</feature>
<keyword evidence="4 5" id="KW-0472">Membrane</keyword>
<feature type="transmembrane region" description="Helical" evidence="5">
    <location>
        <begin position="197"/>
        <end position="216"/>
    </location>
</feature>
<dbReference type="Proteomes" id="UP001211065">
    <property type="component" value="Unassembled WGS sequence"/>
</dbReference>
<evidence type="ECO:0000313" key="7">
    <source>
        <dbReference type="EMBL" id="KAJ3224592.1"/>
    </source>
</evidence>
<feature type="transmembrane region" description="Helical" evidence="5">
    <location>
        <begin position="236"/>
        <end position="255"/>
    </location>
</feature>
<evidence type="ECO:0000313" key="8">
    <source>
        <dbReference type="Proteomes" id="UP001211065"/>
    </source>
</evidence>
<evidence type="ECO:0000256" key="3">
    <source>
        <dbReference type="ARBA" id="ARBA00022989"/>
    </source>
</evidence>
<dbReference type="EMBL" id="JADGJW010000088">
    <property type="protein sequence ID" value="KAJ3224592.1"/>
    <property type="molecule type" value="Genomic_DNA"/>
</dbReference>
<keyword evidence="8" id="KW-1185">Reference proteome</keyword>
<accession>A0AAD5U6C1</accession>
<organism evidence="7 8">
    <name type="scientific">Clydaea vesicula</name>
    <dbReference type="NCBI Taxonomy" id="447962"/>
    <lineage>
        <taxon>Eukaryota</taxon>
        <taxon>Fungi</taxon>
        <taxon>Fungi incertae sedis</taxon>
        <taxon>Chytridiomycota</taxon>
        <taxon>Chytridiomycota incertae sedis</taxon>
        <taxon>Chytridiomycetes</taxon>
        <taxon>Lobulomycetales</taxon>
        <taxon>Lobulomycetaceae</taxon>
        <taxon>Clydaea</taxon>
    </lineage>
</organism>
<dbReference type="GO" id="GO:0007189">
    <property type="term" value="P:adenylate cyclase-activating G protein-coupled receptor signaling pathway"/>
    <property type="evidence" value="ECO:0007669"/>
    <property type="project" value="TreeGrafter"/>
</dbReference>
<comment type="caution">
    <text evidence="7">The sequence shown here is derived from an EMBL/GenBank/DDBJ whole genome shotgun (WGS) entry which is preliminary data.</text>
</comment>
<dbReference type="GO" id="GO:0004930">
    <property type="term" value="F:G protein-coupled receptor activity"/>
    <property type="evidence" value="ECO:0007669"/>
    <property type="project" value="TreeGrafter"/>
</dbReference>
<dbReference type="PANTHER" id="PTHR23112:SF0">
    <property type="entry name" value="TRANSMEMBRANE PROTEIN 116"/>
    <property type="match status" value="1"/>
</dbReference>